<dbReference type="InterPro" id="IPR002818">
    <property type="entry name" value="DJ-1/PfpI"/>
</dbReference>
<dbReference type="PANTHER" id="PTHR48094:SF12">
    <property type="entry name" value="PARKINSON DISEASE PROTEIN 7 HOMOLOG"/>
    <property type="match status" value="1"/>
</dbReference>
<keyword evidence="3" id="KW-1185">Reference proteome</keyword>
<sequence length="186" mass="19628">MHKKILLFVYDSFAEFEIAVLITALSGTGHTLTTVGPTARPVTSTGRLTIQPDEAGTAITPDAYDALIIPGGEPASLFGHPELTRLIQAMHAHGKLLAAICAGPALLANAGVLDNARYTASLTPDEAAYAAIVGRGTRLAETLVTDANIVTATGSNYLAFAEEILRRLDGQPEITPLTYFRQPSLD</sequence>
<dbReference type="Pfam" id="PF01965">
    <property type="entry name" value="DJ-1_PfpI"/>
    <property type="match status" value="1"/>
</dbReference>
<dbReference type="PANTHER" id="PTHR48094">
    <property type="entry name" value="PROTEIN/NUCLEIC ACID DEGLYCASE DJ-1-RELATED"/>
    <property type="match status" value="1"/>
</dbReference>
<dbReference type="EMBL" id="JADOUF010000001">
    <property type="protein sequence ID" value="MBG6136057.1"/>
    <property type="molecule type" value="Genomic_DNA"/>
</dbReference>
<evidence type="ECO:0000313" key="2">
    <source>
        <dbReference type="EMBL" id="MBG6136057.1"/>
    </source>
</evidence>
<gene>
    <name evidence="2" type="ORF">IW245_002251</name>
</gene>
<dbReference type="SUPFAM" id="SSF52317">
    <property type="entry name" value="Class I glutamine amidotransferase-like"/>
    <property type="match status" value="1"/>
</dbReference>
<dbReference type="Proteomes" id="UP000622552">
    <property type="component" value="Unassembled WGS sequence"/>
</dbReference>
<evidence type="ECO:0000313" key="3">
    <source>
        <dbReference type="Proteomes" id="UP000622552"/>
    </source>
</evidence>
<dbReference type="InterPro" id="IPR050325">
    <property type="entry name" value="Prot/Nucl_acid_deglycase"/>
</dbReference>
<reference evidence="2" key="1">
    <citation type="submission" date="2020-11" db="EMBL/GenBank/DDBJ databases">
        <title>Sequencing the genomes of 1000 actinobacteria strains.</title>
        <authorList>
            <person name="Klenk H.-P."/>
        </authorList>
    </citation>
    <scope>NUCLEOTIDE SEQUENCE</scope>
    <source>
        <strain evidence="2">DSM 45356</strain>
    </source>
</reference>
<comment type="caution">
    <text evidence="2">The sequence shown here is derived from an EMBL/GenBank/DDBJ whole genome shotgun (WGS) entry which is preliminary data.</text>
</comment>
<organism evidence="2 3">
    <name type="scientific">Longispora fulva</name>
    <dbReference type="NCBI Taxonomy" id="619741"/>
    <lineage>
        <taxon>Bacteria</taxon>
        <taxon>Bacillati</taxon>
        <taxon>Actinomycetota</taxon>
        <taxon>Actinomycetes</taxon>
        <taxon>Micromonosporales</taxon>
        <taxon>Micromonosporaceae</taxon>
        <taxon>Longispora</taxon>
    </lineage>
</organism>
<dbReference type="GO" id="GO:0005737">
    <property type="term" value="C:cytoplasm"/>
    <property type="evidence" value="ECO:0007669"/>
    <property type="project" value="TreeGrafter"/>
</dbReference>
<protein>
    <submittedName>
        <fullName evidence="2">4-methyl-5(B-hydroxyethyl)-thiazole monophosphate biosynthesis</fullName>
    </submittedName>
</protein>
<dbReference type="RefSeq" id="WP_197003095.1">
    <property type="nucleotide sequence ID" value="NZ_BONS01000001.1"/>
</dbReference>
<feature type="domain" description="DJ-1/PfpI" evidence="1">
    <location>
        <begin position="3"/>
        <end position="166"/>
    </location>
</feature>
<dbReference type="AlphaFoldDB" id="A0A8J7GG65"/>
<dbReference type="Gene3D" id="3.40.50.880">
    <property type="match status" value="1"/>
</dbReference>
<evidence type="ECO:0000259" key="1">
    <source>
        <dbReference type="Pfam" id="PF01965"/>
    </source>
</evidence>
<name>A0A8J7GG65_9ACTN</name>
<dbReference type="InterPro" id="IPR029062">
    <property type="entry name" value="Class_I_gatase-like"/>
</dbReference>
<proteinExistence type="predicted"/>
<accession>A0A8J7GG65</accession>